<dbReference type="GO" id="GO:0004565">
    <property type="term" value="F:beta-galactosidase activity"/>
    <property type="evidence" value="ECO:0007669"/>
    <property type="project" value="UniProtKB-EC"/>
</dbReference>
<accession>A0ABV9FCF9</accession>
<evidence type="ECO:0000256" key="1">
    <source>
        <dbReference type="ARBA" id="ARBA00001412"/>
    </source>
</evidence>
<dbReference type="PIRSF" id="PIRSF001084">
    <property type="entry name" value="B-galactosidase"/>
    <property type="match status" value="1"/>
</dbReference>
<dbReference type="InterPro" id="IPR029062">
    <property type="entry name" value="Class_I_gatase-like"/>
</dbReference>
<dbReference type="Gene3D" id="3.40.50.880">
    <property type="match status" value="1"/>
</dbReference>
<evidence type="ECO:0000259" key="9">
    <source>
        <dbReference type="Pfam" id="PF08533"/>
    </source>
</evidence>
<keyword evidence="4 6" id="KW-0378">Hydrolase</keyword>
<dbReference type="InterPro" id="IPR013739">
    <property type="entry name" value="Beta_galactosidase_C"/>
</dbReference>
<dbReference type="EC" id="3.2.1.23" evidence="3 6"/>
<evidence type="ECO:0000256" key="4">
    <source>
        <dbReference type="ARBA" id="ARBA00022801"/>
    </source>
</evidence>
<dbReference type="Pfam" id="PF02449">
    <property type="entry name" value="Glyco_hydro_42"/>
    <property type="match status" value="1"/>
</dbReference>
<dbReference type="RefSeq" id="WP_378094794.1">
    <property type="nucleotide sequence ID" value="NZ_JBHSEP010000005.1"/>
</dbReference>
<keyword evidence="5 6" id="KW-0326">Glycosidase</keyword>
<feature type="domain" description="Beta-galactosidase C-terminal" evidence="9">
    <location>
        <begin position="639"/>
        <end position="697"/>
    </location>
</feature>
<comment type="caution">
    <text evidence="10">The sequence shown here is derived from an EMBL/GenBank/DDBJ whole genome shotgun (WGS) entry which is preliminary data.</text>
</comment>
<evidence type="ECO:0000259" key="8">
    <source>
        <dbReference type="Pfam" id="PF08532"/>
    </source>
</evidence>
<keyword evidence="11" id="KW-1185">Reference proteome</keyword>
<dbReference type="Gene3D" id="3.20.20.80">
    <property type="entry name" value="Glycosidases"/>
    <property type="match status" value="1"/>
</dbReference>
<dbReference type="SUPFAM" id="SSF51445">
    <property type="entry name" value="(Trans)glycosidases"/>
    <property type="match status" value="1"/>
</dbReference>
<feature type="domain" description="Beta-galactosidase trimerisation" evidence="8">
    <location>
        <begin position="415"/>
        <end position="628"/>
    </location>
</feature>
<dbReference type="PANTHER" id="PTHR36447">
    <property type="entry name" value="BETA-GALACTOSIDASE GANA"/>
    <property type="match status" value="1"/>
</dbReference>
<dbReference type="Gene3D" id="2.60.40.1180">
    <property type="entry name" value="Golgi alpha-mannosidase II"/>
    <property type="match status" value="1"/>
</dbReference>
<dbReference type="SUPFAM" id="SSF52317">
    <property type="entry name" value="Class I glutamine amidotransferase-like"/>
    <property type="match status" value="1"/>
</dbReference>
<protein>
    <recommendedName>
        <fullName evidence="3 6">Beta-galactosidase</fullName>
        <shortName evidence="6">Beta-gal</shortName>
        <ecNumber evidence="3 6">3.2.1.23</ecNumber>
    </recommendedName>
</protein>
<dbReference type="Proteomes" id="UP001596028">
    <property type="component" value="Unassembled WGS sequence"/>
</dbReference>
<proteinExistence type="inferred from homology"/>
<dbReference type="InterPro" id="IPR003476">
    <property type="entry name" value="Glyco_hydro_42"/>
</dbReference>
<comment type="catalytic activity">
    <reaction evidence="1 6">
        <text>Hydrolysis of terminal non-reducing beta-D-galactose residues in beta-D-galactosides.</text>
        <dbReference type="EC" id="3.2.1.23"/>
    </reaction>
</comment>
<evidence type="ECO:0000259" key="7">
    <source>
        <dbReference type="Pfam" id="PF02449"/>
    </source>
</evidence>
<dbReference type="InterPro" id="IPR013529">
    <property type="entry name" value="Glyco_hydro_42_N"/>
</dbReference>
<feature type="domain" description="Glycoside hydrolase family 42 N-terminal" evidence="7">
    <location>
        <begin position="32"/>
        <end position="403"/>
    </location>
</feature>
<dbReference type="Pfam" id="PF08533">
    <property type="entry name" value="Glyco_hydro_42C"/>
    <property type="match status" value="1"/>
</dbReference>
<evidence type="ECO:0000256" key="5">
    <source>
        <dbReference type="ARBA" id="ARBA00023295"/>
    </source>
</evidence>
<evidence type="ECO:0000313" key="11">
    <source>
        <dbReference type="Proteomes" id="UP001596028"/>
    </source>
</evidence>
<dbReference type="Pfam" id="PF08532">
    <property type="entry name" value="Glyco_hydro_42M"/>
    <property type="match status" value="1"/>
</dbReference>
<dbReference type="EMBL" id="JBHSEP010000005">
    <property type="protein sequence ID" value="MFC4598490.1"/>
    <property type="molecule type" value="Genomic_DNA"/>
</dbReference>
<reference evidence="11" key="1">
    <citation type="journal article" date="2019" name="Int. J. Syst. Evol. Microbiol.">
        <title>The Global Catalogue of Microorganisms (GCM) 10K type strain sequencing project: providing services to taxonomists for standard genome sequencing and annotation.</title>
        <authorList>
            <consortium name="The Broad Institute Genomics Platform"/>
            <consortium name="The Broad Institute Genome Sequencing Center for Infectious Disease"/>
            <person name="Wu L."/>
            <person name="Ma J."/>
        </authorList>
    </citation>
    <scope>NUCLEOTIDE SEQUENCE [LARGE SCALE GENOMIC DNA]</scope>
    <source>
        <strain evidence="11">CCUG 49571</strain>
    </source>
</reference>
<dbReference type="CDD" id="cd03143">
    <property type="entry name" value="A4_beta-galactosidase_middle_domain"/>
    <property type="match status" value="1"/>
</dbReference>
<dbReference type="InterPro" id="IPR013738">
    <property type="entry name" value="Beta_galactosidase_Trimer"/>
</dbReference>
<organism evidence="10 11">
    <name type="scientific">Cohnella hongkongensis</name>
    <dbReference type="NCBI Taxonomy" id="178337"/>
    <lineage>
        <taxon>Bacteria</taxon>
        <taxon>Bacillati</taxon>
        <taxon>Bacillota</taxon>
        <taxon>Bacilli</taxon>
        <taxon>Bacillales</taxon>
        <taxon>Paenibacillaceae</taxon>
        <taxon>Cohnella</taxon>
    </lineage>
</organism>
<evidence type="ECO:0000313" key="10">
    <source>
        <dbReference type="EMBL" id="MFC4598490.1"/>
    </source>
</evidence>
<gene>
    <name evidence="10" type="ORF">ACFO3S_09620</name>
</gene>
<comment type="similarity">
    <text evidence="2 6">Belongs to the glycosyl hydrolase 42 family.</text>
</comment>
<evidence type="ECO:0000256" key="3">
    <source>
        <dbReference type="ARBA" id="ARBA00012756"/>
    </source>
</evidence>
<sequence length="704" mass="78752">MARNSDSNKRNGGIGKFPPISAKLPAIMHGADYNPDQWLHDPKVLEEDIRLMKLAGCNVMSVGIFAWAALEPEEGRFEFGWLDRVLDAFADNGIYAWLATPSGARPTWMSQKYPEVLRVGANRVRNLHGLRHNHCYSSPVYREKTALMNAKLAERYAHHPAVVGWHISNEFGGECHCDYCQEAFREWLKAKYGTLEALNLAWWTAFWSHTYTDWSQLESPAPHGETMVHGHNLDWRRFVTDRTLDFYRHEIRPLKAANPELPCTTNMMDLFYDLDYRAFADELDVVSWDAYPTWHEAESDAGVASWFSFNHDLFRSLKKKPFMLMESTPSLTNWQPVSKLKRPGMHRLSSLQAVAHGADTVQYFQWRKSRGSSEKFHGAVVDHAGHEHTRVFGDVAELGRTLAGLADLVGTPVPAEAAILFDWDNRWAVNDAQGPRNCGIHYEKTVMQHYRALWELGVPTDIVGSGDDLGGYKLLLVPMAYLLREETGRKIERFVRDGGAAAVTYWSGVVNENDLCHLGGFPGPLRRTVGIWAEEIEGLYDSDRNAAVMEAGNALGFEGSFEVRELCELIHAETAEVLAVYGSDFYAGRPALTVNRLGDGAAYYLAARIMDEAFYRAFYGKLVQEAGVLRALDGELPPGVTAQMRSDGAADFVFLLNFSGGAAAVELDQAGYEDMETGERASGRIDLPANGARILRRKTAASES</sequence>
<dbReference type="PANTHER" id="PTHR36447:SF1">
    <property type="entry name" value="BETA-GALACTOSIDASE GANA"/>
    <property type="match status" value="1"/>
</dbReference>
<evidence type="ECO:0000256" key="2">
    <source>
        <dbReference type="ARBA" id="ARBA00005940"/>
    </source>
</evidence>
<evidence type="ECO:0000256" key="6">
    <source>
        <dbReference type="PIRNR" id="PIRNR001084"/>
    </source>
</evidence>
<dbReference type="InterPro" id="IPR017853">
    <property type="entry name" value="GH"/>
</dbReference>
<name>A0ABV9FCF9_9BACL</name>
<dbReference type="InterPro" id="IPR013780">
    <property type="entry name" value="Glyco_hydro_b"/>
</dbReference>